<dbReference type="WBParaSite" id="PEQ_0000051901-mRNA-1">
    <property type="protein sequence ID" value="PEQ_0000051901-mRNA-1"/>
    <property type="gene ID" value="PEQ_0000051901"/>
</dbReference>
<proteinExistence type="predicted"/>
<sequence>MFVRFLGRDFMWMLVGQTRIDTLNRSDIRLLHPANVSFLFSHKFLTFIYFSRAKCRC</sequence>
<accession>A0A914R2P3</accession>
<evidence type="ECO:0000313" key="1">
    <source>
        <dbReference type="Proteomes" id="UP000887564"/>
    </source>
</evidence>
<dbReference type="Proteomes" id="UP000887564">
    <property type="component" value="Unplaced"/>
</dbReference>
<organism evidence="1 2">
    <name type="scientific">Parascaris equorum</name>
    <name type="common">Equine roundworm</name>
    <dbReference type="NCBI Taxonomy" id="6256"/>
    <lineage>
        <taxon>Eukaryota</taxon>
        <taxon>Metazoa</taxon>
        <taxon>Ecdysozoa</taxon>
        <taxon>Nematoda</taxon>
        <taxon>Chromadorea</taxon>
        <taxon>Rhabditida</taxon>
        <taxon>Spirurina</taxon>
        <taxon>Ascaridomorpha</taxon>
        <taxon>Ascaridoidea</taxon>
        <taxon>Ascarididae</taxon>
        <taxon>Parascaris</taxon>
    </lineage>
</organism>
<evidence type="ECO:0000313" key="2">
    <source>
        <dbReference type="WBParaSite" id="PEQ_0000051901-mRNA-1"/>
    </source>
</evidence>
<name>A0A914R2P3_PAREQ</name>
<protein>
    <submittedName>
        <fullName evidence="2">Uncharacterized protein</fullName>
    </submittedName>
</protein>
<keyword evidence="1" id="KW-1185">Reference proteome</keyword>
<dbReference type="AlphaFoldDB" id="A0A914R2P3"/>
<reference evidence="2" key="1">
    <citation type="submission" date="2022-11" db="UniProtKB">
        <authorList>
            <consortium name="WormBaseParasite"/>
        </authorList>
    </citation>
    <scope>IDENTIFICATION</scope>
</reference>